<feature type="domain" description="Mur ligase central" evidence="4">
    <location>
        <begin position="116"/>
        <end position="299"/>
    </location>
</feature>
<evidence type="ECO:0000256" key="3">
    <source>
        <dbReference type="ARBA" id="ARBA00022840"/>
    </source>
</evidence>
<gene>
    <name evidence="5" type="primary">murF</name>
    <name evidence="5" type="ORF">PRVXH_000903</name>
</gene>
<organism evidence="5">
    <name type="scientific">Proteinivorax hydrogeniformans</name>
    <dbReference type="NCBI Taxonomy" id="1826727"/>
    <lineage>
        <taxon>Bacteria</taxon>
        <taxon>Bacillati</taxon>
        <taxon>Bacillota</taxon>
        <taxon>Clostridia</taxon>
        <taxon>Eubacteriales</taxon>
        <taxon>Proteinivoracaceae</taxon>
        <taxon>Proteinivorax</taxon>
    </lineage>
</organism>
<dbReference type="InterPro" id="IPR036615">
    <property type="entry name" value="Mur_ligase_C_dom_sf"/>
</dbReference>
<dbReference type="PANTHER" id="PTHR43024">
    <property type="entry name" value="UDP-N-ACETYLMURAMOYL-TRIPEPTIDE--D-ALANYL-D-ALANINE LIGASE"/>
    <property type="match status" value="1"/>
</dbReference>
<keyword evidence="1 5" id="KW-0436">Ligase</keyword>
<dbReference type="InterPro" id="IPR051046">
    <property type="entry name" value="MurCDEF_CellWall_CoF430Synth"/>
</dbReference>
<dbReference type="SUPFAM" id="SSF53623">
    <property type="entry name" value="MurD-like peptide ligases, catalytic domain"/>
    <property type="match status" value="1"/>
</dbReference>
<dbReference type="RefSeq" id="WP_353894127.1">
    <property type="nucleotide sequence ID" value="NZ_CP159485.1"/>
</dbReference>
<dbReference type="Gene3D" id="3.40.1190.10">
    <property type="entry name" value="Mur-like, catalytic domain"/>
    <property type="match status" value="1"/>
</dbReference>
<dbReference type="EMBL" id="CP159485">
    <property type="protein sequence ID" value="XCI29579.1"/>
    <property type="molecule type" value="Genomic_DNA"/>
</dbReference>
<protein>
    <submittedName>
        <fullName evidence="5">UDP-N-acetylmuramoyl-tripeptide--D-alanyl-D-alanine ligase</fullName>
        <ecNumber evidence="5">6.3.2.10</ecNumber>
    </submittedName>
</protein>
<evidence type="ECO:0000259" key="4">
    <source>
        <dbReference type="Pfam" id="PF08245"/>
    </source>
</evidence>
<evidence type="ECO:0000313" key="5">
    <source>
        <dbReference type="EMBL" id="XCI29579.1"/>
    </source>
</evidence>
<keyword evidence="2" id="KW-0547">Nucleotide-binding</keyword>
<dbReference type="Pfam" id="PF08245">
    <property type="entry name" value="Mur_ligase_M"/>
    <property type="match status" value="1"/>
</dbReference>
<dbReference type="AlphaFoldDB" id="A0AAU8HW28"/>
<proteinExistence type="predicted"/>
<dbReference type="Gene3D" id="3.90.190.20">
    <property type="entry name" value="Mur ligase, C-terminal domain"/>
    <property type="match status" value="1"/>
</dbReference>
<dbReference type="PANTHER" id="PTHR43024:SF1">
    <property type="entry name" value="UDP-N-ACETYLMURAMOYL-TRIPEPTIDE--D-ALANYL-D-ALANINE LIGASE"/>
    <property type="match status" value="1"/>
</dbReference>
<dbReference type="InterPro" id="IPR013221">
    <property type="entry name" value="Mur_ligase_cen"/>
</dbReference>
<accession>A0AAU8HW28</accession>
<evidence type="ECO:0000256" key="2">
    <source>
        <dbReference type="ARBA" id="ARBA00022741"/>
    </source>
</evidence>
<sequence length="467" mass="52576">MNLTSSKIANIVSGKLVGEKNISIDYIYYDVLKQDNPKTPFLYIPYINSYRNIDSTNFISKMAAKGAKGVLLEANQLNLVETKDFSFYIIVKDLQKASLSLAKYYRQNHEGKVIAVTGSCGKTTSKEMIDSVLKSAKTSSLKTVRNINGFGGTSHVLFNANKKDWLVIEAGVNGLKRLPSLAESISPTYLLVTNISNTHFDRLKSLKEVAYHKLKLAYTSTPPDKIVLNGDDPHLKHHITDKTITFGFGLQNNYVIKDIVSLGKEGSTFKIKKDEKEFAVKTPLLGKHNVLNACGVFALSHSIGLPVKHIVSGIKAFSGIVHENYETSKLKEVKGVNFYDDTQHFNIPGLKSGLETFFSLTPNKGNVILGYDYKFNSENFSFRELHLALLPYIKKIKTLYLIGDKWLEHKDFVSDITNDIQIVSDCEQLAKYLKEQLKPGDFVYAKGDFHQHLRKIFHLMEVYEDVN</sequence>
<reference evidence="5" key="1">
    <citation type="journal article" date="2018" name="Antonie Van Leeuwenhoek">
        <title>Proteinivorax hydrogeniformans sp. nov., an anaerobic, haloalkaliphilic bacterium fermenting proteinaceous compounds with high hydrogen production.</title>
        <authorList>
            <person name="Boltyanskaya Y."/>
            <person name="Detkova E."/>
            <person name="Pimenov N."/>
            <person name="Kevbrin V."/>
        </authorList>
    </citation>
    <scope>NUCLEOTIDE SEQUENCE</scope>
    <source>
        <strain evidence="5">Z-710</strain>
    </source>
</reference>
<dbReference type="InterPro" id="IPR036565">
    <property type="entry name" value="Mur-like_cat_sf"/>
</dbReference>
<dbReference type="SUPFAM" id="SSF53244">
    <property type="entry name" value="MurD-like peptide ligases, peptide-binding domain"/>
    <property type="match status" value="1"/>
</dbReference>
<evidence type="ECO:0000256" key="1">
    <source>
        <dbReference type="ARBA" id="ARBA00022598"/>
    </source>
</evidence>
<dbReference type="GO" id="GO:0047480">
    <property type="term" value="F:UDP-N-acetylmuramoyl-tripeptide-D-alanyl-D-alanine ligase activity"/>
    <property type="evidence" value="ECO:0007669"/>
    <property type="project" value="UniProtKB-EC"/>
</dbReference>
<dbReference type="EC" id="6.3.2.10" evidence="5"/>
<name>A0AAU8HW28_9FIRM</name>
<reference evidence="5" key="2">
    <citation type="submission" date="2024-06" db="EMBL/GenBank/DDBJ databases">
        <authorList>
            <person name="Petrova K.O."/>
            <person name="Toshchakov S.V."/>
            <person name="Boltjanskaja Y.V."/>
            <person name="Kevbrin V.V."/>
        </authorList>
    </citation>
    <scope>NUCLEOTIDE SEQUENCE</scope>
    <source>
        <strain evidence="5">Z-710</strain>
    </source>
</reference>
<keyword evidence="3" id="KW-0067">ATP-binding</keyword>
<dbReference type="GO" id="GO:0005524">
    <property type="term" value="F:ATP binding"/>
    <property type="evidence" value="ECO:0007669"/>
    <property type="project" value="UniProtKB-KW"/>
</dbReference>